<comment type="similarity">
    <text evidence="1">Belongs to the SMP-30/CGR1 family.</text>
</comment>
<dbReference type="SUPFAM" id="SSF63829">
    <property type="entry name" value="Calcium-dependent phosphotriesterase"/>
    <property type="match status" value="1"/>
</dbReference>
<dbReference type="PANTHER" id="PTHR47572">
    <property type="entry name" value="LIPOPROTEIN-RELATED"/>
    <property type="match status" value="1"/>
</dbReference>
<evidence type="ECO:0000313" key="4">
    <source>
        <dbReference type="EMBL" id="MDQ7905244.1"/>
    </source>
</evidence>
<evidence type="ECO:0000256" key="1">
    <source>
        <dbReference type="ARBA" id="ARBA00008853"/>
    </source>
</evidence>
<gene>
    <name evidence="4" type="ORF">RB614_11985</name>
</gene>
<dbReference type="EMBL" id="JAVHUY010000009">
    <property type="protein sequence ID" value="MDQ7905244.1"/>
    <property type="molecule type" value="Genomic_DNA"/>
</dbReference>
<evidence type="ECO:0000259" key="3">
    <source>
        <dbReference type="Pfam" id="PF08450"/>
    </source>
</evidence>
<dbReference type="Gene3D" id="2.120.10.30">
    <property type="entry name" value="TolB, C-terminal domain"/>
    <property type="match status" value="1"/>
</dbReference>
<protein>
    <submittedName>
        <fullName evidence="4">SMP-30/gluconolactonase/LRE family protein</fullName>
    </submittedName>
</protein>
<comment type="caution">
    <text evidence="4">The sequence shown here is derived from an EMBL/GenBank/DDBJ whole genome shotgun (WGS) entry which is preliminary data.</text>
</comment>
<dbReference type="Pfam" id="PF08450">
    <property type="entry name" value="SGL"/>
    <property type="match status" value="1"/>
</dbReference>
<feature type="domain" description="SMP-30/Gluconolactonase/LRE-like region" evidence="3">
    <location>
        <begin position="15"/>
        <end position="258"/>
    </location>
</feature>
<keyword evidence="5" id="KW-1185">Reference proteome</keyword>
<sequence>MSPGLPRPLLDGLRFAESPRWRDDRLWFSDIFADRVMTVDESGRAEVVVELTHGERPSGLGFLPDGRLLIANLNEPTLLRLETTGKVVVHADLSQLAVGGLNDMVVDDRGRAYVGSMGTHSNAEPRPVDADGVVILVEPDGSARVVAERLDAPNGPALLDGGNTYVVAEFPAQRLTAYDRGPDGSLSARRPWADLAPGSADGIAADPAGGIWCASPWTSDCRRVIEGGAVADVVDFTGRMPLACAVGGHDGRTLFVLSCLGGAEAIAARTCTSVIETVRLAP</sequence>
<dbReference type="PANTHER" id="PTHR47572:SF4">
    <property type="entry name" value="LACTONASE DRP35"/>
    <property type="match status" value="1"/>
</dbReference>
<dbReference type="InterPro" id="IPR013658">
    <property type="entry name" value="SGL"/>
</dbReference>
<accession>A0ABU0ZFS3</accession>
<dbReference type="InterPro" id="IPR011042">
    <property type="entry name" value="6-blade_b-propeller_TolB-like"/>
</dbReference>
<dbReference type="RefSeq" id="WP_308712515.1">
    <property type="nucleotide sequence ID" value="NZ_JAVHUY010000009.1"/>
</dbReference>
<evidence type="ECO:0000256" key="2">
    <source>
        <dbReference type="ARBA" id="ARBA00022801"/>
    </source>
</evidence>
<evidence type="ECO:0000313" key="5">
    <source>
        <dbReference type="Proteomes" id="UP001230908"/>
    </source>
</evidence>
<dbReference type="Proteomes" id="UP001230908">
    <property type="component" value="Unassembled WGS sequence"/>
</dbReference>
<dbReference type="InterPro" id="IPR051262">
    <property type="entry name" value="SMP-30/CGR1_Lactonase"/>
</dbReference>
<keyword evidence="2" id="KW-0378">Hydrolase</keyword>
<reference evidence="4 5" key="1">
    <citation type="submission" date="2023-08" db="EMBL/GenBank/DDBJ databases">
        <title>Phytohabitans sansha sp. nov., isolated from marine sediment.</title>
        <authorList>
            <person name="Zhao Y."/>
            <person name="Yi K."/>
        </authorList>
    </citation>
    <scope>NUCLEOTIDE SEQUENCE [LARGE SCALE GENOMIC DNA]</scope>
    <source>
        <strain evidence="4 5">ZYX-F-186</strain>
    </source>
</reference>
<organism evidence="4 5">
    <name type="scientific">Phytohabitans maris</name>
    <dbReference type="NCBI Taxonomy" id="3071409"/>
    <lineage>
        <taxon>Bacteria</taxon>
        <taxon>Bacillati</taxon>
        <taxon>Actinomycetota</taxon>
        <taxon>Actinomycetes</taxon>
        <taxon>Micromonosporales</taxon>
        <taxon>Micromonosporaceae</taxon>
    </lineage>
</organism>
<proteinExistence type="inferred from homology"/>
<name>A0ABU0ZFS3_9ACTN</name>